<keyword evidence="5" id="KW-0539">Nucleus</keyword>
<evidence type="ECO:0000313" key="9">
    <source>
        <dbReference type="Proteomes" id="UP000242715"/>
    </source>
</evidence>
<keyword evidence="4" id="KW-0804">Transcription</keyword>
<dbReference type="PROSITE" id="PS50982">
    <property type="entry name" value="MBD"/>
    <property type="match status" value="1"/>
</dbReference>
<proteinExistence type="predicted"/>
<dbReference type="PANTHER" id="PTHR37701:SF14">
    <property type="entry name" value="METHYL-CPG-BINDING DOMAIN PROTEIN"/>
    <property type="match status" value="1"/>
</dbReference>
<keyword evidence="2" id="KW-0805">Transcription regulation</keyword>
<evidence type="ECO:0000256" key="2">
    <source>
        <dbReference type="ARBA" id="ARBA00023015"/>
    </source>
</evidence>
<dbReference type="Pfam" id="PF01429">
    <property type="entry name" value="MBD"/>
    <property type="match status" value="1"/>
</dbReference>
<evidence type="ECO:0000256" key="1">
    <source>
        <dbReference type="ARBA" id="ARBA00004123"/>
    </source>
</evidence>
<dbReference type="Gene3D" id="3.30.890.10">
    <property type="entry name" value="Methyl-cpg-binding Protein 2, Chain A"/>
    <property type="match status" value="1"/>
</dbReference>
<dbReference type="PANTHER" id="PTHR37701">
    <property type="entry name" value="METHYL-CPG-BINDING DOMAIN-CONTAINING PROTEIN 8"/>
    <property type="match status" value="1"/>
</dbReference>
<dbReference type="OrthoDB" id="1675150at2759"/>
<sequence length="852" mass="92618">MAATSESSTGNNSSLPVIDLRLVSQPELFTLSFSHDTGRNRRIDDDSVIPRIDRSVFNESAGSRKQTFSRLNFRNNNNPNSSVPVPVLVAPAVPALESSSSHIAVDEENSQIIDLLQRLFGVEALRGANDDRLVPFQGEFKQPAIEFTPQGTQSVSIGGVDSSQRKRKRGRPRRDESPVSDMQVKERSLVVVGEGDVEMVEAVNEQKVEAVNSKKDFVLEDVGDPIVEELIVRTQGMNTEAQLSEFLEGLNGVWGSDRKKRRIIDANVLCDLLPTGWKLILILQRRGARASVVCRRYVSPDGRQFESYKEVSSYLDGSQQFSNNINMASESQNVGHVPTGGIKIDDNASSLNEKHATISSSIGAGKRNTSGGYLNGDRAMDFELGDTTSGAFGVSDHPADDKLPLKADKNDANSDQGCSLSEDRVYNQSAGHFPTGGMKIDGNASSHKKKQATMSSSIGTEKLNSSYRKPDRKLVLGLKAIDVACNPYPLDFKAPISNSSCSINRFSDERNDVSCIKGGISVFDGQDKSTGCYETVPYGNEQVHVGGNGLGFSTTLVEKHIQTIGSENSMLVPNSEGKNDGKLVKDGSQQIISSRYLSEIEDISTNSKLQYGSEGSLVPSQNGLNHTSMDNVNMAQTSVLKDSAEGNFFYNDIPSSSIDERTWDPNGYINDISFSVWPQDASESGGVDFTPNLYVGDNVGHNHVPPMDEVVTSCLQKSSMNDQIFTMDNLLHSSSESNLFTVTENQHPSAFHDNTNNNSDGTFGALKHIDDGCMKPQSGIVSCSDVVAIDAYASPRGMQGRPQSVSDGSMLNQFDKQNDDGVNIGNNSCLSEMPKSEVEMLHTDSMGMPNFR</sequence>
<dbReference type="SUPFAM" id="SSF54171">
    <property type="entry name" value="DNA-binding domain"/>
    <property type="match status" value="1"/>
</dbReference>
<dbReference type="InterPro" id="IPR037472">
    <property type="entry name" value="MBD8"/>
</dbReference>
<evidence type="ECO:0000256" key="5">
    <source>
        <dbReference type="ARBA" id="ARBA00023242"/>
    </source>
</evidence>
<feature type="region of interest" description="Disordered" evidence="6">
    <location>
        <begin position="433"/>
        <end position="464"/>
    </location>
</feature>
<feature type="compositionally biased region" description="Polar residues" evidence="6">
    <location>
        <begin position="452"/>
        <end position="464"/>
    </location>
</feature>
<accession>A0A2Z6MY67</accession>
<evidence type="ECO:0000256" key="3">
    <source>
        <dbReference type="ARBA" id="ARBA00023125"/>
    </source>
</evidence>
<feature type="region of interest" description="Disordered" evidence="6">
    <location>
        <begin position="391"/>
        <end position="419"/>
    </location>
</feature>
<reference evidence="9" key="1">
    <citation type="journal article" date="2017" name="Front. Plant Sci.">
        <title>Climate Clever Clovers: New Paradigm to Reduce the Environmental Footprint of Ruminants by Breeding Low Methanogenic Forages Utilizing Haplotype Variation.</title>
        <authorList>
            <person name="Kaur P."/>
            <person name="Appels R."/>
            <person name="Bayer P.E."/>
            <person name="Keeble-Gagnere G."/>
            <person name="Wang J."/>
            <person name="Hirakawa H."/>
            <person name="Shirasawa K."/>
            <person name="Vercoe P."/>
            <person name="Stefanova K."/>
            <person name="Durmic Z."/>
            <person name="Nichols P."/>
            <person name="Revell C."/>
            <person name="Isobe S.N."/>
            <person name="Edwards D."/>
            <person name="Erskine W."/>
        </authorList>
    </citation>
    <scope>NUCLEOTIDE SEQUENCE [LARGE SCALE GENOMIC DNA]</scope>
    <source>
        <strain evidence="9">cv. Daliak</strain>
    </source>
</reference>
<keyword evidence="3" id="KW-0238">DNA-binding</keyword>
<comment type="subcellular location">
    <subcellularLocation>
        <location evidence="1">Nucleus</location>
    </subcellularLocation>
</comment>
<gene>
    <name evidence="8" type="ORF">TSUD_394500</name>
</gene>
<keyword evidence="9" id="KW-1185">Reference proteome</keyword>
<evidence type="ECO:0000259" key="7">
    <source>
        <dbReference type="PROSITE" id="PS50982"/>
    </source>
</evidence>
<organism evidence="8 9">
    <name type="scientific">Trifolium subterraneum</name>
    <name type="common">Subterranean clover</name>
    <dbReference type="NCBI Taxonomy" id="3900"/>
    <lineage>
        <taxon>Eukaryota</taxon>
        <taxon>Viridiplantae</taxon>
        <taxon>Streptophyta</taxon>
        <taxon>Embryophyta</taxon>
        <taxon>Tracheophyta</taxon>
        <taxon>Spermatophyta</taxon>
        <taxon>Magnoliopsida</taxon>
        <taxon>eudicotyledons</taxon>
        <taxon>Gunneridae</taxon>
        <taxon>Pentapetalae</taxon>
        <taxon>rosids</taxon>
        <taxon>fabids</taxon>
        <taxon>Fabales</taxon>
        <taxon>Fabaceae</taxon>
        <taxon>Papilionoideae</taxon>
        <taxon>50 kb inversion clade</taxon>
        <taxon>NPAAA clade</taxon>
        <taxon>Hologalegina</taxon>
        <taxon>IRL clade</taxon>
        <taxon>Trifolieae</taxon>
        <taxon>Trifolium</taxon>
    </lineage>
</organism>
<dbReference type="GO" id="GO:0005634">
    <property type="term" value="C:nucleus"/>
    <property type="evidence" value="ECO:0007669"/>
    <property type="project" value="UniProtKB-SubCell"/>
</dbReference>
<dbReference type="EMBL" id="DF973567">
    <property type="protein sequence ID" value="GAU34823.1"/>
    <property type="molecule type" value="Genomic_DNA"/>
</dbReference>
<feature type="compositionally biased region" description="Basic and acidic residues" evidence="6">
    <location>
        <begin position="173"/>
        <end position="183"/>
    </location>
</feature>
<evidence type="ECO:0000313" key="8">
    <source>
        <dbReference type="EMBL" id="GAU34823.1"/>
    </source>
</evidence>
<evidence type="ECO:0000256" key="6">
    <source>
        <dbReference type="SAM" id="MobiDB-lite"/>
    </source>
</evidence>
<dbReference type="Proteomes" id="UP000242715">
    <property type="component" value="Unassembled WGS sequence"/>
</dbReference>
<dbReference type="GO" id="GO:0003677">
    <property type="term" value="F:DNA binding"/>
    <property type="evidence" value="ECO:0007669"/>
    <property type="project" value="UniProtKB-KW"/>
</dbReference>
<feature type="compositionally biased region" description="Basic and acidic residues" evidence="6">
    <location>
        <begin position="397"/>
        <end position="412"/>
    </location>
</feature>
<feature type="domain" description="MBD" evidence="7">
    <location>
        <begin position="263"/>
        <end position="332"/>
    </location>
</feature>
<dbReference type="AlphaFoldDB" id="A0A2Z6MY67"/>
<protein>
    <recommendedName>
        <fullName evidence="7">MBD domain-containing protein</fullName>
    </recommendedName>
</protein>
<dbReference type="InterPro" id="IPR001739">
    <property type="entry name" value="Methyl_CpG_DNA-bd"/>
</dbReference>
<name>A0A2Z6MY67_TRISU</name>
<evidence type="ECO:0000256" key="4">
    <source>
        <dbReference type="ARBA" id="ARBA00023163"/>
    </source>
</evidence>
<feature type="region of interest" description="Disordered" evidence="6">
    <location>
        <begin position="147"/>
        <end position="183"/>
    </location>
</feature>
<dbReference type="InterPro" id="IPR016177">
    <property type="entry name" value="DNA-bd_dom_sf"/>
</dbReference>